<accession>A0A382J1U5</accession>
<dbReference type="EMBL" id="UINC01070886">
    <property type="protein sequence ID" value="SVC05382.1"/>
    <property type="molecule type" value="Genomic_DNA"/>
</dbReference>
<dbReference type="Pfam" id="PF13585">
    <property type="entry name" value="CHU_C"/>
    <property type="match status" value="1"/>
</dbReference>
<evidence type="ECO:0000313" key="1">
    <source>
        <dbReference type="EMBL" id="SVC05382.1"/>
    </source>
</evidence>
<protein>
    <recommendedName>
        <fullName evidence="2">FlgD Ig-like domain-containing protein</fullName>
    </recommendedName>
</protein>
<name>A0A382J1U5_9ZZZZ</name>
<gene>
    <name evidence="1" type="ORF">METZ01_LOCUS258236</name>
</gene>
<sequence>IDTNIAATSVRELKLNGRPLDFEIEYVREDCFALRFPLIQEDNAILEFTFDLPIFRFGTTFSGRAFNSLAGSVPQQLESGDAADFGPGDSAALSGLFVAIPESQLGKLVGEITIDRKLFTPNSDGLNDEFTLSFNLLQLVKPVPAVVDIFDLGGRRLHQVCINEFGIGPAVCSWDGRLANGDLVVPGTYIWVLRIKADAFEERHTGTIAVTY</sequence>
<organism evidence="1">
    <name type="scientific">marine metagenome</name>
    <dbReference type="NCBI Taxonomy" id="408172"/>
    <lineage>
        <taxon>unclassified sequences</taxon>
        <taxon>metagenomes</taxon>
        <taxon>ecological metagenomes</taxon>
    </lineage>
</organism>
<evidence type="ECO:0008006" key="2">
    <source>
        <dbReference type="Google" id="ProtNLM"/>
    </source>
</evidence>
<feature type="non-terminal residue" evidence="1">
    <location>
        <position position="1"/>
    </location>
</feature>
<dbReference type="AlphaFoldDB" id="A0A382J1U5"/>
<reference evidence="1" key="1">
    <citation type="submission" date="2018-05" db="EMBL/GenBank/DDBJ databases">
        <authorList>
            <person name="Lanie J.A."/>
            <person name="Ng W.-L."/>
            <person name="Kazmierczak K.M."/>
            <person name="Andrzejewski T.M."/>
            <person name="Davidsen T.M."/>
            <person name="Wayne K.J."/>
            <person name="Tettelin H."/>
            <person name="Glass J.I."/>
            <person name="Rusch D."/>
            <person name="Podicherti R."/>
            <person name="Tsui H.-C.T."/>
            <person name="Winkler M.E."/>
        </authorList>
    </citation>
    <scope>NUCLEOTIDE SEQUENCE</scope>
</reference>
<dbReference type="Gene3D" id="2.60.40.4070">
    <property type="match status" value="1"/>
</dbReference>
<proteinExistence type="predicted"/>